<protein>
    <submittedName>
        <fullName evidence="3">Sortase family protein, sortase A</fullName>
        <ecNumber evidence="3">3.4.22.70</ecNumber>
    </submittedName>
</protein>
<keyword evidence="1 3" id="KW-0378">Hydrolase</keyword>
<comment type="caution">
    <text evidence="3">The sequence shown here is derived from an EMBL/GenBank/DDBJ whole genome shotgun (WGS) entry which is preliminary data.</text>
</comment>
<dbReference type="EMBL" id="LCFP01000006">
    <property type="protein sequence ID" value="KKS97677.1"/>
    <property type="molecule type" value="Genomic_DNA"/>
</dbReference>
<evidence type="ECO:0000256" key="2">
    <source>
        <dbReference type="SAM" id="Phobius"/>
    </source>
</evidence>
<dbReference type="Proteomes" id="UP000034894">
    <property type="component" value="Unassembled WGS sequence"/>
</dbReference>
<dbReference type="STRING" id="1618443.UV73_C0006G0031"/>
<reference evidence="3 4" key="1">
    <citation type="journal article" date="2015" name="Nature">
        <title>rRNA introns, odd ribosomes, and small enigmatic genomes across a large radiation of phyla.</title>
        <authorList>
            <person name="Brown C.T."/>
            <person name="Hug L.A."/>
            <person name="Thomas B.C."/>
            <person name="Sharon I."/>
            <person name="Castelle C.J."/>
            <person name="Singh A."/>
            <person name="Wilkins M.J."/>
            <person name="Williams K.H."/>
            <person name="Banfield J.F."/>
        </authorList>
    </citation>
    <scope>NUCLEOTIDE SEQUENCE [LARGE SCALE GENOMIC DNA]</scope>
</reference>
<dbReference type="GO" id="GO:0016787">
    <property type="term" value="F:hydrolase activity"/>
    <property type="evidence" value="ECO:0007669"/>
    <property type="project" value="UniProtKB-KW"/>
</dbReference>
<name>A0A0G1DJC2_9BACT</name>
<dbReference type="InterPro" id="IPR005754">
    <property type="entry name" value="Sortase"/>
</dbReference>
<dbReference type="InterPro" id="IPR023365">
    <property type="entry name" value="Sortase_dom-sf"/>
</dbReference>
<dbReference type="AlphaFoldDB" id="A0A0G1DJC2"/>
<proteinExistence type="predicted"/>
<dbReference type="SUPFAM" id="SSF63817">
    <property type="entry name" value="Sortase"/>
    <property type="match status" value="1"/>
</dbReference>
<accession>A0A0G1DJC2</accession>
<dbReference type="Gene3D" id="2.40.260.10">
    <property type="entry name" value="Sortase"/>
    <property type="match status" value="1"/>
</dbReference>
<sequence length="245" mass="27611">MKVNREVIRFVVFRTLGNFLVLASLYAIGRTLGPAAWLEAKYRVNQFRNVRYEIAWQGVPARPDKEITDTVKPTPFVSNTTFFGKLAGGDKIEFLEPVSSRFGIIIPKIGANAPIAPNVDAGNPEAYLEALKTGVAHAAGTVFPGVPGNIFLFAHSTDDFWNVGRYNAIFYLLKELERGDEVDVFLNGKRHIYRVTDKIIVNPDEVEYLTRQTNFEQLTLQTCWPPGTTFKRLLVLAVPEKDYRD</sequence>
<evidence type="ECO:0000256" key="1">
    <source>
        <dbReference type="ARBA" id="ARBA00022801"/>
    </source>
</evidence>
<dbReference type="CDD" id="cd00004">
    <property type="entry name" value="Sortase"/>
    <property type="match status" value="1"/>
</dbReference>
<keyword evidence="2" id="KW-0472">Membrane</keyword>
<keyword evidence="2" id="KW-1133">Transmembrane helix</keyword>
<gene>
    <name evidence="3" type="ORF">UV73_C0006G0031</name>
</gene>
<organism evidence="3 4">
    <name type="scientific">Candidatus Gottesmanbacteria bacterium GW2011_GWA2_43_14</name>
    <dbReference type="NCBI Taxonomy" id="1618443"/>
    <lineage>
        <taxon>Bacteria</taxon>
        <taxon>Candidatus Gottesmaniibacteriota</taxon>
    </lineage>
</organism>
<dbReference type="Pfam" id="PF04203">
    <property type="entry name" value="Sortase"/>
    <property type="match status" value="1"/>
</dbReference>
<dbReference type="EC" id="3.4.22.70" evidence="3"/>
<keyword evidence="2" id="KW-0812">Transmembrane</keyword>
<feature type="transmembrane region" description="Helical" evidence="2">
    <location>
        <begin position="7"/>
        <end position="28"/>
    </location>
</feature>
<dbReference type="NCBIfam" id="TIGR01076">
    <property type="entry name" value="sortase_fam"/>
    <property type="match status" value="1"/>
</dbReference>
<evidence type="ECO:0000313" key="4">
    <source>
        <dbReference type="Proteomes" id="UP000034894"/>
    </source>
</evidence>
<evidence type="ECO:0000313" key="3">
    <source>
        <dbReference type="EMBL" id="KKS97677.1"/>
    </source>
</evidence>